<accession>A0A9P5Z6H6</accession>
<name>A0A9P5Z6H6_9AGAR</name>
<protein>
    <submittedName>
        <fullName evidence="2">Uncharacterized protein</fullName>
    </submittedName>
</protein>
<sequence>IFNWGLFGALSIQVYIYYQSFPKDKLSLKTLVGSVYILEVAQIVLLTQTMWTLLVSGFGNIAVFDDVGTTWITVPGIGGLVAVIVQCFYSYRIAIFSGSRIIPGII</sequence>
<feature type="transmembrane region" description="Helical" evidence="1">
    <location>
        <begin position="31"/>
        <end position="51"/>
    </location>
</feature>
<comment type="caution">
    <text evidence="2">The sequence shown here is derived from an EMBL/GenBank/DDBJ whole genome shotgun (WGS) entry which is preliminary data.</text>
</comment>
<reference evidence="2" key="1">
    <citation type="submission" date="2020-11" db="EMBL/GenBank/DDBJ databases">
        <authorList>
            <consortium name="DOE Joint Genome Institute"/>
            <person name="Ahrendt S."/>
            <person name="Riley R."/>
            <person name="Andreopoulos W."/>
            <person name="Labutti K."/>
            <person name="Pangilinan J."/>
            <person name="Ruiz-Duenas F.J."/>
            <person name="Barrasa J.M."/>
            <person name="Sanchez-Garcia M."/>
            <person name="Camarero S."/>
            <person name="Miyauchi S."/>
            <person name="Serrano A."/>
            <person name="Linde D."/>
            <person name="Babiker R."/>
            <person name="Drula E."/>
            <person name="Ayuso-Fernandez I."/>
            <person name="Pacheco R."/>
            <person name="Padilla G."/>
            <person name="Ferreira P."/>
            <person name="Barriuso J."/>
            <person name="Kellner H."/>
            <person name="Castanera R."/>
            <person name="Alfaro M."/>
            <person name="Ramirez L."/>
            <person name="Pisabarro A.G."/>
            <person name="Kuo A."/>
            <person name="Tritt A."/>
            <person name="Lipzen A."/>
            <person name="He G."/>
            <person name="Yan M."/>
            <person name="Ng V."/>
            <person name="Cullen D."/>
            <person name="Martin F."/>
            <person name="Rosso M.-N."/>
            <person name="Henrissat B."/>
            <person name="Hibbett D."/>
            <person name="Martinez A.T."/>
            <person name="Grigoriev I.V."/>
        </authorList>
    </citation>
    <scope>NUCLEOTIDE SEQUENCE</scope>
    <source>
        <strain evidence="2">CIRM-BRFM 674</strain>
    </source>
</reference>
<keyword evidence="1" id="KW-0472">Membrane</keyword>
<keyword evidence="3" id="KW-1185">Reference proteome</keyword>
<keyword evidence="1" id="KW-0812">Transmembrane</keyword>
<keyword evidence="1" id="KW-1133">Transmembrane helix</keyword>
<evidence type="ECO:0000313" key="3">
    <source>
        <dbReference type="Proteomes" id="UP000807469"/>
    </source>
</evidence>
<dbReference type="AlphaFoldDB" id="A0A9P5Z6H6"/>
<feature type="transmembrane region" description="Helical" evidence="1">
    <location>
        <begin position="71"/>
        <end position="91"/>
    </location>
</feature>
<feature type="non-terminal residue" evidence="2">
    <location>
        <position position="1"/>
    </location>
</feature>
<dbReference type="Proteomes" id="UP000807469">
    <property type="component" value="Unassembled WGS sequence"/>
</dbReference>
<dbReference type="PANTHER" id="PTHR40465">
    <property type="entry name" value="CHROMOSOME 1, WHOLE GENOME SHOTGUN SEQUENCE"/>
    <property type="match status" value="1"/>
</dbReference>
<organism evidence="2 3">
    <name type="scientific">Pholiota conissans</name>
    <dbReference type="NCBI Taxonomy" id="109636"/>
    <lineage>
        <taxon>Eukaryota</taxon>
        <taxon>Fungi</taxon>
        <taxon>Dikarya</taxon>
        <taxon>Basidiomycota</taxon>
        <taxon>Agaricomycotina</taxon>
        <taxon>Agaricomycetes</taxon>
        <taxon>Agaricomycetidae</taxon>
        <taxon>Agaricales</taxon>
        <taxon>Agaricineae</taxon>
        <taxon>Strophariaceae</taxon>
        <taxon>Pholiota</taxon>
    </lineage>
</organism>
<dbReference type="OrthoDB" id="3053835at2759"/>
<feature type="non-terminal residue" evidence="2">
    <location>
        <position position="106"/>
    </location>
</feature>
<gene>
    <name evidence="2" type="ORF">BDN70DRAFT_785019</name>
</gene>
<proteinExistence type="predicted"/>
<evidence type="ECO:0000256" key="1">
    <source>
        <dbReference type="SAM" id="Phobius"/>
    </source>
</evidence>
<dbReference type="PANTHER" id="PTHR40465:SF1">
    <property type="entry name" value="DUF6534 DOMAIN-CONTAINING PROTEIN"/>
    <property type="match status" value="1"/>
</dbReference>
<evidence type="ECO:0000313" key="2">
    <source>
        <dbReference type="EMBL" id="KAF9481907.1"/>
    </source>
</evidence>
<dbReference type="EMBL" id="MU155172">
    <property type="protein sequence ID" value="KAF9481907.1"/>
    <property type="molecule type" value="Genomic_DNA"/>
</dbReference>